<organism evidence="15 16">
    <name type="scientific">Halobacillus seohaensis</name>
    <dbReference type="NCBI Taxonomy" id="447421"/>
    <lineage>
        <taxon>Bacteria</taxon>
        <taxon>Bacillati</taxon>
        <taxon>Bacillota</taxon>
        <taxon>Bacilli</taxon>
        <taxon>Bacillales</taxon>
        <taxon>Bacillaceae</taxon>
        <taxon>Halobacillus</taxon>
    </lineage>
</organism>
<dbReference type="GO" id="GO:0004637">
    <property type="term" value="F:phosphoribosylamine-glycine ligase activity"/>
    <property type="evidence" value="ECO:0007669"/>
    <property type="project" value="UniProtKB-EC"/>
</dbReference>
<evidence type="ECO:0000256" key="11">
    <source>
        <dbReference type="ARBA" id="ARBA00042864"/>
    </source>
</evidence>
<evidence type="ECO:0000256" key="12">
    <source>
        <dbReference type="HAMAP-Rule" id="MF_00138"/>
    </source>
</evidence>
<name>A0ABW2EP40_9BACI</name>
<dbReference type="SUPFAM" id="SSF52440">
    <property type="entry name" value="PreATP-grasp domain"/>
    <property type="match status" value="1"/>
</dbReference>
<dbReference type="InterPro" id="IPR020562">
    <property type="entry name" value="PRibGlycinamide_synth_N"/>
</dbReference>
<comment type="similarity">
    <text evidence="9 12">Belongs to the GARS family.</text>
</comment>
<feature type="domain" description="ATP-grasp" evidence="14">
    <location>
        <begin position="107"/>
        <end position="313"/>
    </location>
</feature>
<dbReference type="SUPFAM" id="SSF51246">
    <property type="entry name" value="Rudiment single hybrid motif"/>
    <property type="match status" value="1"/>
</dbReference>
<dbReference type="PROSITE" id="PS00184">
    <property type="entry name" value="GARS"/>
    <property type="match status" value="1"/>
</dbReference>
<evidence type="ECO:0000256" key="5">
    <source>
        <dbReference type="ARBA" id="ARBA00022598"/>
    </source>
</evidence>
<proteinExistence type="inferred from homology"/>
<dbReference type="Pfam" id="PF02843">
    <property type="entry name" value="GARS_C"/>
    <property type="match status" value="1"/>
</dbReference>
<dbReference type="InterPro" id="IPR000115">
    <property type="entry name" value="PRibGlycinamide_synth"/>
</dbReference>
<comment type="cofactor">
    <cofactor evidence="2">
        <name>Mg(2+)</name>
        <dbReference type="ChEBI" id="CHEBI:18420"/>
    </cofactor>
</comment>
<dbReference type="Pfam" id="PF01071">
    <property type="entry name" value="GARS_A"/>
    <property type="match status" value="1"/>
</dbReference>
<keyword evidence="5 12" id="KW-0436">Ligase</keyword>
<dbReference type="InterPro" id="IPR011054">
    <property type="entry name" value="Rudment_hybrid_motif"/>
</dbReference>
<sequence length="425" mass="45796">MKVLIIGRGGREHSLVRKFAESPQVTQLYAAPGNAGMKQQAECLAISETDHEGLVAFAKENEIDLTFVGPENPLLEGLVDQFQAAELTVFGPSKAAALIEGSKHFAKQIMDKYSIPTADYQAFTAADKAEAYIRKKGAPIVIKADGLAAGKGVVVAETVDQAVDAVEDMLLDKQFGDASTEIVVEEFLQGEEFSLMAFVHGENVYPMVTAKDHKRAFEGDQGPNTGGMGAFAPAQQLPEASYDYAVEAILKKTASALVTEGRTFTGILYAGLIQTDAGPKVIEFNARFGDPETQVVLPLLENDLDQVLLDVLTDKDPQLKWSNQSCAGVVVASQGYPGSYQKEVPLPNWAEDGEVFAVHAGTKEMNGRYVSDGGRVLLFGAKAEQLSTALQKVNDALGVFDSNNDFFYRRDIGRSSIVSSNQDVD</sequence>
<dbReference type="RefSeq" id="WP_204711745.1">
    <property type="nucleotide sequence ID" value="NZ_JBHSZV010000041.1"/>
</dbReference>
<keyword evidence="16" id="KW-1185">Reference proteome</keyword>
<comment type="cofactor">
    <cofactor evidence="1">
        <name>Mn(2+)</name>
        <dbReference type="ChEBI" id="CHEBI:29035"/>
    </cofactor>
</comment>
<dbReference type="PANTHER" id="PTHR43472:SF1">
    <property type="entry name" value="PHOSPHORIBOSYLAMINE--GLYCINE LIGASE, CHLOROPLASTIC"/>
    <property type="match status" value="1"/>
</dbReference>
<dbReference type="Pfam" id="PF02844">
    <property type="entry name" value="GARS_N"/>
    <property type="match status" value="1"/>
</dbReference>
<evidence type="ECO:0000313" key="16">
    <source>
        <dbReference type="Proteomes" id="UP001596410"/>
    </source>
</evidence>
<comment type="pathway">
    <text evidence="3 12">Purine metabolism; IMP biosynthesis via de novo pathway; N(1)-(5-phospho-D-ribosyl)glycinamide from 5-phospho-alpha-D-ribose 1-diphosphate: step 2/2.</text>
</comment>
<dbReference type="InterPro" id="IPR020561">
    <property type="entry name" value="PRibGlycinamid_synth_ATP-grasp"/>
</dbReference>
<evidence type="ECO:0000313" key="15">
    <source>
        <dbReference type="EMBL" id="MFC7063246.1"/>
    </source>
</evidence>
<dbReference type="HAMAP" id="MF_00138">
    <property type="entry name" value="GARS"/>
    <property type="match status" value="1"/>
</dbReference>
<comment type="caution">
    <text evidence="15">The sequence shown here is derived from an EMBL/GenBank/DDBJ whole genome shotgun (WGS) entry which is preliminary data.</text>
</comment>
<dbReference type="Gene3D" id="3.90.600.10">
    <property type="entry name" value="Phosphoribosylglycinamide synthetase, C-terminal domain"/>
    <property type="match status" value="1"/>
</dbReference>
<dbReference type="InterPro" id="IPR011761">
    <property type="entry name" value="ATP-grasp"/>
</dbReference>
<dbReference type="InterPro" id="IPR013815">
    <property type="entry name" value="ATP_grasp_subdomain_1"/>
</dbReference>
<evidence type="ECO:0000256" key="2">
    <source>
        <dbReference type="ARBA" id="ARBA00001946"/>
    </source>
</evidence>
<gene>
    <name evidence="12 15" type="primary">purD</name>
    <name evidence="15" type="ORF">ACFQIC_15635</name>
</gene>
<reference evidence="16" key="1">
    <citation type="journal article" date="2019" name="Int. J. Syst. Evol. Microbiol.">
        <title>The Global Catalogue of Microorganisms (GCM) 10K type strain sequencing project: providing services to taxonomists for standard genome sequencing and annotation.</title>
        <authorList>
            <consortium name="The Broad Institute Genomics Platform"/>
            <consortium name="The Broad Institute Genome Sequencing Center for Infectious Disease"/>
            <person name="Wu L."/>
            <person name="Ma J."/>
        </authorList>
    </citation>
    <scope>NUCLEOTIDE SEQUENCE [LARGE SCALE GENOMIC DNA]</scope>
    <source>
        <strain evidence="16">CGMCC 4.1621</strain>
    </source>
</reference>
<dbReference type="EMBL" id="JBHSZV010000041">
    <property type="protein sequence ID" value="MFC7063246.1"/>
    <property type="molecule type" value="Genomic_DNA"/>
</dbReference>
<dbReference type="InterPro" id="IPR037123">
    <property type="entry name" value="PRibGlycinamide_synth_C_sf"/>
</dbReference>
<protein>
    <recommendedName>
        <fullName evidence="4 12">Phosphoribosylamine--glycine ligase</fullName>
        <ecNumber evidence="4 12">6.3.4.13</ecNumber>
    </recommendedName>
    <alternativeName>
        <fullName evidence="12">GARS</fullName>
    </alternativeName>
    <alternativeName>
        <fullName evidence="10 12">Glycinamide ribonucleotide synthetase</fullName>
    </alternativeName>
    <alternativeName>
        <fullName evidence="11 12">Phosphoribosylglycinamide synthetase</fullName>
    </alternativeName>
</protein>
<evidence type="ECO:0000256" key="4">
    <source>
        <dbReference type="ARBA" id="ARBA00013255"/>
    </source>
</evidence>
<evidence type="ECO:0000256" key="7">
    <source>
        <dbReference type="ARBA" id="ARBA00022755"/>
    </source>
</evidence>
<dbReference type="InterPro" id="IPR020560">
    <property type="entry name" value="PRibGlycinamide_synth_C-dom"/>
</dbReference>
<evidence type="ECO:0000256" key="1">
    <source>
        <dbReference type="ARBA" id="ARBA00001936"/>
    </source>
</evidence>
<dbReference type="PROSITE" id="PS50975">
    <property type="entry name" value="ATP_GRASP"/>
    <property type="match status" value="1"/>
</dbReference>
<evidence type="ECO:0000259" key="14">
    <source>
        <dbReference type="PROSITE" id="PS50975"/>
    </source>
</evidence>
<dbReference type="Gene3D" id="3.30.1490.20">
    <property type="entry name" value="ATP-grasp fold, A domain"/>
    <property type="match status" value="1"/>
</dbReference>
<comment type="catalytic activity">
    <reaction evidence="12">
        <text>5-phospho-beta-D-ribosylamine + glycine + ATP = N(1)-(5-phospho-beta-D-ribosyl)glycinamide + ADP + phosphate + H(+)</text>
        <dbReference type="Rhea" id="RHEA:17453"/>
        <dbReference type="ChEBI" id="CHEBI:15378"/>
        <dbReference type="ChEBI" id="CHEBI:30616"/>
        <dbReference type="ChEBI" id="CHEBI:43474"/>
        <dbReference type="ChEBI" id="CHEBI:57305"/>
        <dbReference type="ChEBI" id="CHEBI:58681"/>
        <dbReference type="ChEBI" id="CHEBI:143788"/>
        <dbReference type="ChEBI" id="CHEBI:456216"/>
        <dbReference type="EC" id="6.3.4.13"/>
    </reaction>
</comment>
<dbReference type="SMART" id="SM01210">
    <property type="entry name" value="GARS_C"/>
    <property type="match status" value="1"/>
</dbReference>
<dbReference type="SMART" id="SM01209">
    <property type="entry name" value="GARS_A"/>
    <property type="match status" value="1"/>
</dbReference>
<dbReference type="PANTHER" id="PTHR43472">
    <property type="entry name" value="PHOSPHORIBOSYLAMINE--GLYCINE LIGASE"/>
    <property type="match status" value="1"/>
</dbReference>
<dbReference type="InterPro" id="IPR016185">
    <property type="entry name" value="PreATP-grasp_dom_sf"/>
</dbReference>
<dbReference type="EC" id="6.3.4.13" evidence="4 12"/>
<evidence type="ECO:0000256" key="3">
    <source>
        <dbReference type="ARBA" id="ARBA00005174"/>
    </source>
</evidence>
<keyword evidence="8 13" id="KW-0067">ATP-binding</keyword>
<dbReference type="Gene3D" id="3.40.50.20">
    <property type="match status" value="1"/>
</dbReference>
<evidence type="ECO:0000256" key="13">
    <source>
        <dbReference type="PROSITE-ProRule" id="PRU00409"/>
    </source>
</evidence>
<dbReference type="Gene3D" id="3.30.470.20">
    <property type="entry name" value="ATP-grasp fold, B domain"/>
    <property type="match status" value="1"/>
</dbReference>
<keyword evidence="6 13" id="KW-0547">Nucleotide-binding</keyword>
<evidence type="ECO:0000256" key="8">
    <source>
        <dbReference type="ARBA" id="ARBA00022840"/>
    </source>
</evidence>
<dbReference type="InterPro" id="IPR020559">
    <property type="entry name" value="PRibGlycinamide_synth_CS"/>
</dbReference>
<evidence type="ECO:0000256" key="10">
    <source>
        <dbReference type="ARBA" id="ARBA00042242"/>
    </source>
</evidence>
<keyword evidence="7 12" id="KW-0658">Purine biosynthesis</keyword>
<dbReference type="SUPFAM" id="SSF56059">
    <property type="entry name" value="Glutathione synthetase ATP-binding domain-like"/>
    <property type="match status" value="1"/>
</dbReference>
<evidence type="ECO:0000256" key="6">
    <source>
        <dbReference type="ARBA" id="ARBA00022741"/>
    </source>
</evidence>
<dbReference type="Proteomes" id="UP001596410">
    <property type="component" value="Unassembled WGS sequence"/>
</dbReference>
<evidence type="ECO:0000256" key="9">
    <source>
        <dbReference type="ARBA" id="ARBA00038345"/>
    </source>
</evidence>
<dbReference type="NCBIfam" id="TIGR00877">
    <property type="entry name" value="purD"/>
    <property type="match status" value="1"/>
</dbReference>
<accession>A0ABW2EP40</accession>